<dbReference type="PANTHER" id="PTHR43267">
    <property type="entry name" value="TRNA THREONYLCARBAMOYLADENOSINE DEHYDRATASE"/>
    <property type="match status" value="1"/>
</dbReference>
<gene>
    <name evidence="3" type="ORF">QOZ93_000604</name>
</gene>
<dbReference type="NCBIfam" id="NF006395">
    <property type="entry name" value="PRK08644.1"/>
    <property type="match status" value="1"/>
</dbReference>
<evidence type="ECO:0000259" key="1">
    <source>
        <dbReference type="Pfam" id="PF00899"/>
    </source>
</evidence>
<dbReference type="Pfam" id="PF14453">
    <property type="entry name" value="ThiS-like"/>
    <property type="match status" value="1"/>
</dbReference>
<dbReference type="GO" id="GO:0016779">
    <property type="term" value="F:nucleotidyltransferase activity"/>
    <property type="evidence" value="ECO:0007669"/>
    <property type="project" value="UniProtKB-KW"/>
</dbReference>
<dbReference type="RefSeq" id="WP_307355061.1">
    <property type="nucleotide sequence ID" value="NZ_BAAACJ010000025.1"/>
</dbReference>
<dbReference type="NCBIfam" id="TIGR02354">
    <property type="entry name" value="thiF_fam2"/>
    <property type="match status" value="1"/>
</dbReference>
<dbReference type="Pfam" id="PF00899">
    <property type="entry name" value="ThiF"/>
    <property type="match status" value="1"/>
</dbReference>
<dbReference type="SUPFAM" id="SSF69572">
    <property type="entry name" value="Activating enzymes of the ubiquitin-like proteins"/>
    <property type="match status" value="1"/>
</dbReference>
<feature type="domain" description="THIF-type NAD/FAD binding fold" evidence="1">
    <location>
        <begin position="81"/>
        <end position="271"/>
    </location>
</feature>
<sequence length="272" mass="30411">MREKFLIKVNEKDTAIEIGETCFKLKEKIKPNSDLIILNGTLLNEDQRLKQGDKIVFIKKGQSPTKEELQKLLILRHTSKVHEKVRKAKIGIAGAGGLGSNIAISLARLGVGYIKIVDFDIVEPSNLNRQQYFIKDIGEYKVKALKKHILDINPFIEVDDLVEKIEKHNIKEIFKSVDIIIEAFDKAKYKADLCNEVLTKMKDKKVIASSGMAGFYSSNDITTKKITSKFYICGDGINGSKKGSGLMAPRVSICANHMANMALRIILGEEES</sequence>
<keyword evidence="3" id="KW-0548">Nucleotidyltransferase</keyword>
<dbReference type="InterPro" id="IPR012729">
    <property type="entry name" value="ThiF_fam2"/>
</dbReference>
<dbReference type="InterPro" id="IPR000594">
    <property type="entry name" value="ThiF_NAD_FAD-bd"/>
</dbReference>
<keyword evidence="3" id="KW-0808">Transferase</keyword>
<evidence type="ECO:0000259" key="2">
    <source>
        <dbReference type="Pfam" id="PF14453"/>
    </source>
</evidence>
<evidence type="ECO:0000313" key="3">
    <source>
        <dbReference type="EMBL" id="MDQ0478876.1"/>
    </source>
</evidence>
<evidence type="ECO:0000313" key="4">
    <source>
        <dbReference type="Proteomes" id="UP001224418"/>
    </source>
</evidence>
<reference evidence="3 4" key="1">
    <citation type="submission" date="2023-07" db="EMBL/GenBank/DDBJ databases">
        <title>Genomic Encyclopedia of Type Strains, Phase IV (KMG-IV): sequencing the most valuable type-strain genomes for metagenomic binning, comparative biology and taxonomic classification.</title>
        <authorList>
            <person name="Goeker M."/>
        </authorList>
    </citation>
    <scope>NUCLEOTIDE SEQUENCE [LARGE SCALE GENOMIC DNA]</scope>
    <source>
        <strain evidence="3 4">DSM 1400</strain>
    </source>
</reference>
<comment type="caution">
    <text evidence="3">The sequence shown here is derived from an EMBL/GenBank/DDBJ whole genome shotgun (WGS) entry which is preliminary data.</text>
</comment>
<dbReference type="InterPro" id="IPR032726">
    <property type="entry name" value="ThiS-like_dom"/>
</dbReference>
<keyword evidence="4" id="KW-1185">Reference proteome</keyword>
<dbReference type="PANTHER" id="PTHR43267:SF3">
    <property type="entry name" value="THIF PROTEIN"/>
    <property type="match status" value="1"/>
</dbReference>
<dbReference type="EMBL" id="JAUSWN010000003">
    <property type="protein sequence ID" value="MDQ0478876.1"/>
    <property type="molecule type" value="Genomic_DNA"/>
</dbReference>
<name>A0ABU0JP64_HATLI</name>
<dbReference type="EC" id="2.7.7.73" evidence="3"/>
<proteinExistence type="predicted"/>
<dbReference type="InterPro" id="IPR035985">
    <property type="entry name" value="Ubiquitin-activating_enz"/>
</dbReference>
<organism evidence="3 4">
    <name type="scientific">Hathewaya limosa</name>
    <name type="common">Clostridium limosum</name>
    <dbReference type="NCBI Taxonomy" id="1536"/>
    <lineage>
        <taxon>Bacteria</taxon>
        <taxon>Bacillati</taxon>
        <taxon>Bacillota</taxon>
        <taxon>Clostridia</taxon>
        <taxon>Eubacteriales</taxon>
        <taxon>Clostridiaceae</taxon>
        <taxon>Hathewaya</taxon>
    </lineage>
</organism>
<dbReference type="Gene3D" id="3.40.50.720">
    <property type="entry name" value="NAD(P)-binding Rossmann-like Domain"/>
    <property type="match status" value="1"/>
</dbReference>
<dbReference type="Proteomes" id="UP001224418">
    <property type="component" value="Unassembled WGS sequence"/>
</dbReference>
<protein>
    <submittedName>
        <fullName evidence="3">Sulfur carrier protein ThiS adenylyltransferase</fullName>
        <ecNumber evidence="3">2.7.7.73</ecNumber>
    </submittedName>
</protein>
<dbReference type="InterPro" id="IPR045886">
    <property type="entry name" value="ThiF/MoeB/HesA"/>
</dbReference>
<accession>A0ABU0JP64</accession>
<feature type="domain" description="ThiS-like ubiquitin" evidence="2">
    <location>
        <begin position="7"/>
        <end position="61"/>
    </location>
</feature>